<evidence type="ECO:0000313" key="2">
    <source>
        <dbReference type="Proteomes" id="UP000198878"/>
    </source>
</evidence>
<evidence type="ECO:0000313" key="1">
    <source>
        <dbReference type="EMBL" id="SEF34330.1"/>
    </source>
</evidence>
<sequence length="82" mass="9576">MTIDECPHCGTCLRGNEIPEERRQYYSYATHYSRVIGQEIRGVYDGVLFWSCPDCGGCWHRWPEGHYLRVRAENYVTTGEIS</sequence>
<dbReference type="Proteomes" id="UP000198878">
    <property type="component" value="Unassembled WGS sequence"/>
</dbReference>
<dbReference type="OrthoDB" id="5289041at2"/>
<keyword evidence="2" id="KW-1185">Reference proteome</keyword>
<accession>A0A1H5R7C9</accession>
<proteinExistence type="predicted"/>
<name>A0A1H5R7C9_9PSEU</name>
<dbReference type="AlphaFoldDB" id="A0A1H5R7C9"/>
<dbReference type="STRING" id="218821.SAMN05421837_107324"/>
<gene>
    <name evidence="1" type="ORF">SAMN05421837_107324</name>
</gene>
<dbReference type="RefSeq" id="WP_086681455.1">
    <property type="nucleotide sequence ID" value="NZ_FNUJ01000007.1"/>
</dbReference>
<protein>
    <submittedName>
        <fullName evidence="1">Uncharacterized protein</fullName>
    </submittedName>
</protein>
<reference evidence="2" key="1">
    <citation type="submission" date="2016-10" db="EMBL/GenBank/DDBJ databases">
        <authorList>
            <person name="Varghese N."/>
            <person name="Submissions S."/>
        </authorList>
    </citation>
    <scope>NUCLEOTIDE SEQUENCE [LARGE SCALE GENOMIC DNA]</scope>
    <source>
        <strain evidence="2">DSM 44654</strain>
    </source>
</reference>
<organism evidence="1 2">
    <name type="scientific">Amycolatopsis pretoriensis</name>
    <dbReference type="NCBI Taxonomy" id="218821"/>
    <lineage>
        <taxon>Bacteria</taxon>
        <taxon>Bacillati</taxon>
        <taxon>Actinomycetota</taxon>
        <taxon>Actinomycetes</taxon>
        <taxon>Pseudonocardiales</taxon>
        <taxon>Pseudonocardiaceae</taxon>
        <taxon>Amycolatopsis</taxon>
    </lineage>
</organism>
<dbReference type="EMBL" id="FNUJ01000007">
    <property type="protein sequence ID" value="SEF34330.1"/>
    <property type="molecule type" value="Genomic_DNA"/>
</dbReference>